<gene>
    <name evidence="1" type="ORF">APAC_1988</name>
</gene>
<keyword evidence="2" id="KW-1185">Reference proteome</keyword>
<organism evidence="1 2">
    <name type="scientific">Malaciobacter pacificus</name>
    <dbReference type="NCBI Taxonomy" id="1080223"/>
    <lineage>
        <taxon>Bacteria</taxon>
        <taxon>Pseudomonadati</taxon>
        <taxon>Campylobacterota</taxon>
        <taxon>Epsilonproteobacteria</taxon>
        <taxon>Campylobacterales</taxon>
        <taxon>Arcobacteraceae</taxon>
        <taxon>Malaciobacter</taxon>
    </lineage>
</organism>
<evidence type="ECO:0000313" key="1">
    <source>
        <dbReference type="EMBL" id="QEP35060.1"/>
    </source>
</evidence>
<accession>A0A5C2H7W6</accession>
<reference evidence="1 2" key="3">
    <citation type="submission" date="2019-09" db="EMBL/GenBank/DDBJ databases">
        <title>Taxonomic note: a critical rebuttal of the proposed division of the genus Arcobacter into six genera, emended descriptions of Arcobacter anaerophilus and the genus Arcobacter, and an assessment of genus-level boundaries for Epsilonproteobacteria using in silico genomic comparator tools.</title>
        <authorList>
            <person name="On S.L.W."/>
            <person name="Miller W.G."/>
            <person name="Biggs P."/>
            <person name="Cornelius A."/>
            <person name="Vandamme P."/>
        </authorList>
    </citation>
    <scope>NUCLEOTIDE SEQUENCE [LARGE SCALE GENOMIC DNA]</scope>
    <source>
        <strain evidence="1 2">LMG 26638</strain>
    </source>
</reference>
<dbReference type="AlphaFoldDB" id="A0A5C2H7W6"/>
<dbReference type="KEGG" id="apai:APAC_1988"/>
<name>A0A5C2H7W6_9BACT</name>
<proteinExistence type="predicted"/>
<protein>
    <submittedName>
        <fullName evidence="1">Uncharacterized protein</fullName>
    </submittedName>
</protein>
<evidence type="ECO:0000313" key="2">
    <source>
        <dbReference type="Proteomes" id="UP000322726"/>
    </source>
</evidence>
<reference evidence="1 2" key="1">
    <citation type="submission" date="2019-09" db="EMBL/GenBank/DDBJ databases">
        <title>Complete genome sequencing of four Arcobacter species reveals a diverse suite of mobile elements.</title>
        <authorList>
            <person name="Miller W.G."/>
            <person name="Yee E."/>
            <person name="Bono J.L."/>
        </authorList>
    </citation>
    <scope>NUCLEOTIDE SEQUENCE [LARGE SCALE GENOMIC DNA]</scope>
    <source>
        <strain evidence="1 2">LMG 26638</strain>
    </source>
</reference>
<reference evidence="2" key="2">
    <citation type="submission" date="2019-09" db="EMBL/GenBank/DDBJ databases">
        <title>Complete genome sequencing of four Arcobacter species reveals a diverse suite of mobile elements.</title>
        <authorList>
            <person name="On S.L.W."/>
            <person name="Miller W.G."/>
            <person name="Biggs P."/>
            <person name="Cornelius A."/>
            <person name="Vandamme P."/>
        </authorList>
    </citation>
    <scope>NUCLEOTIDE SEQUENCE [LARGE SCALE GENOMIC DNA]</scope>
    <source>
        <strain evidence="2">LMG 26638</strain>
    </source>
</reference>
<dbReference type="EMBL" id="CP035928">
    <property type="protein sequence ID" value="QEP35060.1"/>
    <property type="molecule type" value="Genomic_DNA"/>
</dbReference>
<dbReference type="Proteomes" id="UP000322726">
    <property type="component" value="Chromosome"/>
</dbReference>
<sequence>MRIKAFLTSGRFKIIKAVKINDIERIARTYQRWEYLV</sequence>